<accession>A0A371IF81</accession>
<keyword evidence="2" id="KW-1185">Reference proteome</keyword>
<gene>
    <name evidence="1" type="ORF">CR513_01403</name>
</gene>
<comment type="caution">
    <text evidence="1">The sequence shown here is derived from an EMBL/GenBank/DDBJ whole genome shotgun (WGS) entry which is preliminary data.</text>
</comment>
<dbReference type="AlphaFoldDB" id="A0A371IF81"/>
<reference evidence="1" key="1">
    <citation type="submission" date="2018-05" db="EMBL/GenBank/DDBJ databases">
        <title>Draft genome of Mucuna pruriens seed.</title>
        <authorList>
            <person name="Nnadi N.E."/>
            <person name="Vos R."/>
            <person name="Hasami M.H."/>
            <person name="Devisetty U.K."/>
            <person name="Aguiy J.C."/>
        </authorList>
    </citation>
    <scope>NUCLEOTIDE SEQUENCE [LARGE SCALE GENOMIC DNA]</scope>
    <source>
        <strain evidence="1">JCA_2017</strain>
    </source>
</reference>
<name>A0A371IF81_MUCPR</name>
<proteinExistence type="predicted"/>
<dbReference type="EMBL" id="QJKJ01000238">
    <property type="protein sequence ID" value="RDY13643.1"/>
    <property type="molecule type" value="Genomic_DNA"/>
</dbReference>
<evidence type="ECO:0000313" key="1">
    <source>
        <dbReference type="EMBL" id="RDY13643.1"/>
    </source>
</evidence>
<evidence type="ECO:0000313" key="2">
    <source>
        <dbReference type="Proteomes" id="UP000257109"/>
    </source>
</evidence>
<dbReference type="Proteomes" id="UP000257109">
    <property type="component" value="Unassembled WGS sequence"/>
</dbReference>
<organism evidence="1 2">
    <name type="scientific">Mucuna pruriens</name>
    <name type="common">Velvet bean</name>
    <name type="synonym">Dolichos pruriens</name>
    <dbReference type="NCBI Taxonomy" id="157652"/>
    <lineage>
        <taxon>Eukaryota</taxon>
        <taxon>Viridiplantae</taxon>
        <taxon>Streptophyta</taxon>
        <taxon>Embryophyta</taxon>
        <taxon>Tracheophyta</taxon>
        <taxon>Spermatophyta</taxon>
        <taxon>Magnoliopsida</taxon>
        <taxon>eudicotyledons</taxon>
        <taxon>Gunneridae</taxon>
        <taxon>Pentapetalae</taxon>
        <taxon>rosids</taxon>
        <taxon>fabids</taxon>
        <taxon>Fabales</taxon>
        <taxon>Fabaceae</taxon>
        <taxon>Papilionoideae</taxon>
        <taxon>50 kb inversion clade</taxon>
        <taxon>NPAAA clade</taxon>
        <taxon>indigoferoid/millettioid clade</taxon>
        <taxon>Phaseoleae</taxon>
        <taxon>Mucuna</taxon>
    </lineage>
</organism>
<feature type="non-terminal residue" evidence="1">
    <location>
        <position position="1"/>
    </location>
</feature>
<dbReference type="OrthoDB" id="999762at2759"/>
<protein>
    <submittedName>
        <fullName evidence="1">Uncharacterized protein</fullName>
    </submittedName>
</protein>
<sequence length="151" mass="16693">MRAFGEALQEARRNILLEFFAFQAKHHLQDIPNVANSSSNSDFDPTNIASDLEIGCDSGSANFDIADFDLGNTQQFGSRGSPATKIVNERLENKITKLTSLVRQLAIGQHHSSPLVRECGMCASIEHPTNVCPILQEIEPQRYQPPPSFKP</sequence>